<dbReference type="GO" id="GO:0008270">
    <property type="term" value="F:zinc ion binding"/>
    <property type="evidence" value="ECO:0007669"/>
    <property type="project" value="InterPro"/>
</dbReference>
<name>A0A150WNS0_BDEBC</name>
<dbReference type="InterPro" id="IPR002711">
    <property type="entry name" value="HNH"/>
</dbReference>
<evidence type="ECO:0000313" key="3">
    <source>
        <dbReference type="Proteomes" id="UP000075320"/>
    </source>
</evidence>
<dbReference type="Pfam" id="PF01844">
    <property type="entry name" value="HNH"/>
    <property type="match status" value="1"/>
</dbReference>
<dbReference type="SMART" id="SM00507">
    <property type="entry name" value="HNHc"/>
    <property type="match status" value="1"/>
</dbReference>
<organism evidence="2 3">
    <name type="scientific">Bdellovibrio bacteriovorus</name>
    <dbReference type="NCBI Taxonomy" id="959"/>
    <lineage>
        <taxon>Bacteria</taxon>
        <taxon>Pseudomonadati</taxon>
        <taxon>Bdellovibrionota</taxon>
        <taxon>Bdellovibrionia</taxon>
        <taxon>Bdellovibrionales</taxon>
        <taxon>Pseudobdellovibrionaceae</taxon>
        <taxon>Bdellovibrio</taxon>
    </lineage>
</organism>
<dbReference type="InterPro" id="IPR003615">
    <property type="entry name" value="HNH_nuc"/>
</dbReference>
<reference evidence="2 3" key="1">
    <citation type="submission" date="2016-03" db="EMBL/GenBank/DDBJ databases">
        <authorList>
            <person name="Ploux O."/>
        </authorList>
    </citation>
    <scope>NUCLEOTIDE SEQUENCE [LARGE SCALE GENOMIC DNA]</scope>
    <source>
        <strain evidence="2 3">R0</strain>
    </source>
</reference>
<feature type="domain" description="HNH nuclease" evidence="1">
    <location>
        <begin position="267"/>
        <end position="325"/>
    </location>
</feature>
<evidence type="ECO:0000313" key="2">
    <source>
        <dbReference type="EMBL" id="KYG66151.1"/>
    </source>
</evidence>
<keyword evidence="3" id="KW-1185">Reference proteome</keyword>
<protein>
    <recommendedName>
        <fullName evidence="1">HNH nuclease domain-containing protein</fullName>
    </recommendedName>
</protein>
<gene>
    <name evidence="2" type="ORF">AZI86_03560</name>
</gene>
<accession>A0A150WNS0</accession>
<dbReference type="RefSeq" id="WP_061833717.1">
    <property type="nucleotide sequence ID" value="NZ_LUKE01000001.1"/>
</dbReference>
<dbReference type="CDD" id="cd00085">
    <property type="entry name" value="HNHc"/>
    <property type="match status" value="1"/>
</dbReference>
<dbReference type="GO" id="GO:0003676">
    <property type="term" value="F:nucleic acid binding"/>
    <property type="evidence" value="ECO:0007669"/>
    <property type="project" value="InterPro"/>
</dbReference>
<proteinExistence type="predicted"/>
<dbReference type="OrthoDB" id="5295844at2"/>
<dbReference type="Proteomes" id="UP000075320">
    <property type="component" value="Unassembled WGS sequence"/>
</dbReference>
<dbReference type="EMBL" id="LUKE01000001">
    <property type="protein sequence ID" value="KYG66151.1"/>
    <property type="molecule type" value="Genomic_DNA"/>
</dbReference>
<evidence type="ECO:0000259" key="1">
    <source>
        <dbReference type="SMART" id="SM00507"/>
    </source>
</evidence>
<comment type="caution">
    <text evidence="2">The sequence shown here is derived from an EMBL/GenBank/DDBJ whole genome shotgun (WGS) entry which is preliminary data.</text>
</comment>
<dbReference type="AlphaFoldDB" id="A0A150WNS0"/>
<sequence length="341" mass="38848">MDLRNISNQDLVGRMQNLVRTERKITHLILVHILEIEERQIYAELGYDGMYTYLTRGLGYSEAAAYRRLQSARLLKQLPEVADKIESGSLHLSQLTKVQKCLKEAQNNGTSISPSITLEVLGKLENRNSFQTDAVLAKEFNLPVRDQEALRPQADDSVRIEITLSAEQFKELENARNNLSHVCHEGSWAHIIATLAKKFNQKNESRAAMKENNLVKKEVLLIGKDKPSAMSKEPQDLELPPITLRKSISTQGVIATRRNLRKAISIRTRRELLRNSEGCCEYVNPNSNERCRSRYQLQIDHIVPVSLGGSNHQDNLRVLCRTHNLFMASKMGIQLKEKAHF</sequence>
<dbReference type="Gene3D" id="1.10.30.50">
    <property type="match status" value="1"/>
</dbReference>
<dbReference type="GO" id="GO:0004519">
    <property type="term" value="F:endonuclease activity"/>
    <property type="evidence" value="ECO:0007669"/>
    <property type="project" value="InterPro"/>
</dbReference>